<proteinExistence type="inferred from homology"/>
<dbReference type="GO" id="GO:0004791">
    <property type="term" value="F:thioredoxin-disulfide reductase (NADPH) activity"/>
    <property type="evidence" value="ECO:0007669"/>
    <property type="project" value="InterPro"/>
</dbReference>
<name>A0A8B8EYT7_CRAVI</name>
<comment type="similarity">
    <text evidence="2">Belongs to the nucleoredoxin family.</text>
</comment>
<dbReference type="InterPro" id="IPR012336">
    <property type="entry name" value="Thioredoxin-like_fold"/>
</dbReference>
<reference evidence="8" key="1">
    <citation type="submission" date="2025-08" db="UniProtKB">
        <authorList>
            <consortium name="RefSeq"/>
        </authorList>
    </citation>
    <scope>IDENTIFICATION</scope>
    <source>
        <tissue evidence="8">Whole sample</tissue>
    </source>
</reference>
<evidence type="ECO:0000313" key="8">
    <source>
        <dbReference type="RefSeq" id="XP_022344708.1"/>
    </source>
</evidence>
<dbReference type="OrthoDB" id="189920at2759"/>
<evidence type="ECO:0000256" key="3">
    <source>
        <dbReference type="ARBA" id="ARBA00026178"/>
    </source>
</evidence>
<dbReference type="KEGG" id="cvn:111137527"/>
<gene>
    <name evidence="8" type="primary">LOC111137527</name>
</gene>
<dbReference type="GO" id="GO:0030178">
    <property type="term" value="P:negative regulation of Wnt signaling pathway"/>
    <property type="evidence" value="ECO:0007669"/>
    <property type="project" value="TreeGrafter"/>
</dbReference>
<dbReference type="Gene3D" id="3.40.30.10">
    <property type="entry name" value="Glutaredoxin"/>
    <property type="match status" value="3"/>
</dbReference>
<comment type="catalytic activity">
    <reaction evidence="5">
        <text>[protein]-dithiol + NADP(+) = [protein]-disulfide + NADPH + H(+)</text>
        <dbReference type="Rhea" id="RHEA:18753"/>
        <dbReference type="Rhea" id="RHEA-COMP:10593"/>
        <dbReference type="Rhea" id="RHEA-COMP:10594"/>
        <dbReference type="ChEBI" id="CHEBI:15378"/>
        <dbReference type="ChEBI" id="CHEBI:29950"/>
        <dbReference type="ChEBI" id="CHEBI:50058"/>
        <dbReference type="ChEBI" id="CHEBI:57783"/>
        <dbReference type="ChEBI" id="CHEBI:58349"/>
        <dbReference type="EC" id="1.8.1.8"/>
    </reaction>
</comment>
<dbReference type="PANTHER" id="PTHR46472">
    <property type="entry name" value="NUCLEOREDOXIN"/>
    <property type="match status" value="1"/>
</dbReference>
<dbReference type="Pfam" id="PF13905">
    <property type="entry name" value="Thioredoxin_8"/>
    <property type="match status" value="2"/>
</dbReference>
<evidence type="ECO:0000313" key="7">
    <source>
        <dbReference type="Proteomes" id="UP000694844"/>
    </source>
</evidence>
<dbReference type="SUPFAM" id="SSF52833">
    <property type="entry name" value="Thioredoxin-like"/>
    <property type="match status" value="2"/>
</dbReference>
<evidence type="ECO:0000259" key="6">
    <source>
        <dbReference type="PROSITE" id="PS51352"/>
    </source>
</evidence>
<accession>A0A8B8EYT7</accession>
<sequence length="418" mass="47013">MAKKLESLLGDHVLRQSGDTPEHVPVGALCGEGRVVGLYFSASWCPPCRNFTPLLIDFYTNLKKSGDILEIVFVSWDKDEASFQEYFSSMPWTAVPFDPTKKAKLTKKFRVQGIPKFVLIDAGTGKLITCEGYSCVINDKDGKEFPWRPKKLYEVIQGKLLRSDRTEVDAVESLKGKTVCLYFSAHWCPPCRAFTPMLAKLYKKLKEDKKNVEMVFVSSDRSEESFGQYLDSMPWLAVPFGDSRVDQMKNLFAVDGIPLLVVLDDKGEVITLNGRGAAMMDEEGCVQEFPWYPKPVNELTGNAAIQLNESACLVLFTEGEDDDIEWGSEVLTEAATAEHNKGEDQELFFFFGGDDEICDSVRNFAKLPDTCPLLVILDFPEQKVYQCTEKTITSEVVKEFVRGYFGETLEPIPLRGPE</sequence>
<dbReference type="Proteomes" id="UP000694844">
    <property type="component" value="Chromosome 5"/>
</dbReference>
<dbReference type="PROSITE" id="PS51352">
    <property type="entry name" value="THIOREDOXIN_2"/>
    <property type="match status" value="2"/>
</dbReference>
<protein>
    <recommendedName>
        <fullName evidence="3">Nucleoredoxin</fullName>
        <ecNumber evidence="1">1.8.1.8</ecNumber>
    </recommendedName>
</protein>
<dbReference type="PANTHER" id="PTHR46472:SF1">
    <property type="entry name" value="NUCLEOREDOXIN"/>
    <property type="match status" value="1"/>
</dbReference>
<dbReference type="InterPro" id="IPR013766">
    <property type="entry name" value="Thioredoxin_domain"/>
</dbReference>
<evidence type="ECO:0000256" key="1">
    <source>
        <dbReference type="ARBA" id="ARBA00012612"/>
    </source>
</evidence>
<dbReference type="InterPro" id="IPR036249">
    <property type="entry name" value="Thioredoxin-like_sf"/>
</dbReference>
<feature type="domain" description="Thioredoxin" evidence="6">
    <location>
        <begin position="139"/>
        <end position="285"/>
    </location>
</feature>
<dbReference type="EC" id="1.8.1.8" evidence="1"/>
<dbReference type="GO" id="GO:0005634">
    <property type="term" value="C:nucleus"/>
    <property type="evidence" value="ECO:0007669"/>
    <property type="project" value="TreeGrafter"/>
</dbReference>
<keyword evidence="7" id="KW-1185">Reference proteome</keyword>
<evidence type="ECO:0000256" key="4">
    <source>
        <dbReference type="ARBA" id="ARBA00047388"/>
    </source>
</evidence>
<feature type="domain" description="Thioredoxin" evidence="6">
    <location>
        <begin position="1"/>
        <end position="129"/>
    </location>
</feature>
<dbReference type="GeneID" id="111137527"/>
<evidence type="ECO:0000256" key="5">
    <source>
        <dbReference type="ARBA" id="ARBA00047804"/>
    </source>
</evidence>
<organism evidence="7 8">
    <name type="scientific">Crassostrea virginica</name>
    <name type="common">Eastern oyster</name>
    <dbReference type="NCBI Taxonomy" id="6565"/>
    <lineage>
        <taxon>Eukaryota</taxon>
        <taxon>Metazoa</taxon>
        <taxon>Spiralia</taxon>
        <taxon>Lophotrochozoa</taxon>
        <taxon>Mollusca</taxon>
        <taxon>Bivalvia</taxon>
        <taxon>Autobranchia</taxon>
        <taxon>Pteriomorphia</taxon>
        <taxon>Ostreida</taxon>
        <taxon>Ostreoidea</taxon>
        <taxon>Ostreidae</taxon>
        <taxon>Crassostrea</taxon>
    </lineage>
</organism>
<dbReference type="AlphaFoldDB" id="A0A8B8EYT7"/>
<evidence type="ECO:0000256" key="2">
    <source>
        <dbReference type="ARBA" id="ARBA00025782"/>
    </source>
</evidence>
<dbReference type="InterPro" id="IPR045870">
    <property type="entry name" value="TryX_NRX_thioredoxin_dom"/>
</dbReference>
<comment type="catalytic activity">
    <reaction evidence="4">
        <text>[protein]-dithiol + NAD(+) = [protein]-disulfide + NADH + H(+)</text>
        <dbReference type="Rhea" id="RHEA:18749"/>
        <dbReference type="Rhea" id="RHEA-COMP:10593"/>
        <dbReference type="Rhea" id="RHEA-COMP:10594"/>
        <dbReference type="ChEBI" id="CHEBI:15378"/>
        <dbReference type="ChEBI" id="CHEBI:29950"/>
        <dbReference type="ChEBI" id="CHEBI:50058"/>
        <dbReference type="ChEBI" id="CHEBI:57540"/>
        <dbReference type="ChEBI" id="CHEBI:57945"/>
        <dbReference type="EC" id="1.8.1.8"/>
    </reaction>
</comment>
<dbReference type="GO" id="GO:0031397">
    <property type="term" value="P:negative regulation of protein ubiquitination"/>
    <property type="evidence" value="ECO:0007669"/>
    <property type="project" value="TreeGrafter"/>
</dbReference>
<dbReference type="CDD" id="cd03009">
    <property type="entry name" value="TryX_like_TryX_NRX"/>
    <property type="match status" value="1"/>
</dbReference>
<dbReference type="RefSeq" id="XP_022344708.1">
    <property type="nucleotide sequence ID" value="XM_022489000.1"/>
</dbReference>